<name>K2G0D2_9BACT</name>
<protein>
    <submittedName>
        <fullName evidence="2">Uncharacterized protein</fullName>
    </submittedName>
</protein>
<dbReference type="GO" id="GO:0015628">
    <property type="term" value="P:protein secretion by the type II secretion system"/>
    <property type="evidence" value="ECO:0007669"/>
    <property type="project" value="InterPro"/>
</dbReference>
<proteinExistence type="predicted"/>
<evidence type="ECO:0000313" key="2">
    <source>
        <dbReference type="EMBL" id="EKE28643.1"/>
    </source>
</evidence>
<dbReference type="SUPFAM" id="SSF49899">
    <property type="entry name" value="Concanavalin A-like lectins/glucanases"/>
    <property type="match status" value="1"/>
</dbReference>
<dbReference type="Pfam" id="PF13385">
    <property type="entry name" value="Laminin_G_3"/>
    <property type="match status" value="1"/>
</dbReference>
<accession>K2G0D2</accession>
<dbReference type="InterPro" id="IPR012902">
    <property type="entry name" value="N_methyl_site"/>
</dbReference>
<keyword evidence="1" id="KW-0488">Methylation</keyword>
<dbReference type="InterPro" id="IPR013320">
    <property type="entry name" value="ConA-like_dom_sf"/>
</dbReference>
<dbReference type="AlphaFoldDB" id="K2G0D2"/>
<organism evidence="2">
    <name type="scientific">uncultured bacterium</name>
    <name type="common">gcode 4</name>
    <dbReference type="NCBI Taxonomy" id="1234023"/>
    <lineage>
        <taxon>Bacteria</taxon>
        <taxon>environmental samples</taxon>
    </lineage>
</organism>
<dbReference type="GO" id="GO:0015627">
    <property type="term" value="C:type II protein secretion system complex"/>
    <property type="evidence" value="ECO:0007669"/>
    <property type="project" value="InterPro"/>
</dbReference>
<dbReference type="Gene3D" id="2.60.120.200">
    <property type="match status" value="1"/>
</dbReference>
<evidence type="ECO:0000256" key="1">
    <source>
        <dbReference type="ARBA" id="ARBA00022481"/>
    </source>
</evidence>
<comment type="caution">
    <text evidence="2">The sequence shown here is derived from an EMBL/GenBank/DDBJ whole genome shotgun (WGS) entry which is preliminary data.</text>
</comment>
<dbReference type="PRINTS" id="PR00813">
    <property type="entry name" value="BCTERIALGSPG"/>
</dbReference>
<reference evidence="2" key="1">
    <citation type="journal article" date="2012" name="Science">
        <title>Fermentation, hydrogen, and sulfur metabolism in multiple uncultivated bacterial phyla.</title>
        <authorList>
            <person name="Wrighton K.C."/>
            <person name="Thomas B.C."/>
            <person name="Sharon I."/>
            <person name="Miller C.S."/>
            <person name="Castelle C.J."/>
            <person name="VerBerkmoes N.C."/>
            <person name="Wilkins M.J."/>
            <person name="Hettich R.L."/>
            <person name="Lipton M.S."/>
            <person name="Williams K.H."/>
            <person name="Long P.E."/>
            <person name="Banfield J.F."/>
        </authorList>
    </citation>
    <scope>NUCLEOTIDE SEQUENCE [LARGE SCALE GENOMIC DNA]</scope>
</reference>
<dbReference type="NCBIfam" id="TIGR02532">
    <property type="entry name" value="IV_pilin_GFxxxE"/>
    <property type="match status" value="1"/>
</dbReference>
<sequence>MLNLKQGNEKWFTLVELIVVIVILSILATIAFLSFSSQSWSARDSTRLSDISSIKKWMEMYNVWSWLYPTPDKPTSFTYSWGTIWNQWTLWDTAYKLIQKTLSKKVKDPLKDSEYDYSLASNKREYQVAWNFENPTSLQRNYNPFQSSTLNPQLSALWWTWTNVYISWNYNWVLLKVFTWSTYYFVPTPTLFWLNANWTWNVIYDNTFWSWKDILPWINNVAIFDSSKVYSTWSDNLWSTDITNLMNTVKAAYSTWNVTTPAVQAIVNASWAELVNIWNWLVKNSLWGAGQSNLQSTTNWCLNQPNYNNANFVIWLPVQTNQIWQNTSSWNACYFSCINWTIWNWSNNCIADSSNTVLLLHFENNLVNAWTNTWEVFNNWMSFTWWKFWKSWDFDWINDYINIPDSNDWSFWTWDFTIDTWFNLKALSNDNANQMFFIQRIDGFNAIALYYLNESTSWWHQIRWVWYGSYPTNMVELFRVTSVNINEWKHLAFIRNSWSNSLYLNWVKMWASITNANSMPNLTGNLEIWRHPIYTSFLNGMLDEFRIVKWKAVWTSNFTPPTSPY</sequence>
<dbReference type="SUPFAM" id="SSF54523">
    <property type="entry name" value="Pili subunits"/>
    <property type="match status" value="1"/>
</dbReference>
<dbReference type="EMBL" id="AMFJ01000311">
    <property type="protein sequence ID" value="EKE28643.1"/>
    <property type="molecule type" value="Genomic_DNA"/>
</dbReference>
<dbReference type="InterPro" id="IPR000983">
    <property type="entry name" value="Bac_GSPG_pilin"/>
</dbReference>
<gene>
    <name evidence="2" type="ORF">ACD_3C00037G0034</name>
</gene>
<dbReference type="Gene3D" id="3.30.700.10">
    <property type="entry name" value="Glycoprotein, Type 4 Pilin"/>
    <property type="match status" value="1"/>
</dbReference>
<dbReference type="InterPro" id="IPR045584">
    <property type="entry name" value="Pilin-like"/>
</dbReference>